<comment type="caution">
    <text evidence="1">The sequence shown here is derived from an EMBL/GenBank/DDBJ whole genome shotgun (WGS) entry which is preliminary data.</text>
</comment>
<keyword evidence="2" id="KW-1185">Reference proteome</keyword>
<protein>
    <submittedName>
        <fullName evidence="1">Uncharacterized protein</fullName>
    </submittedName>
</protein>
<gene>
    <name evidence="1" type="ORF">IHE45_02G025400</name>
</gene>
<dbReference type="Proteomes" id="UP000827976">
    <property type="component" value="Chromosome 2"/>
</dbReference>
<reference evidence="2" key="1">
    <citation type="journal article" date="2022" name="Nat. Commun.">
        <title>Chromosome evolution and the genetic basis of agronomically important traits in greater yam.</title>
        <authorList>
            <person name="Bredeson J.V."/>
            <person name="Lyons J.B."/>
            <person name="Oniyinde I.O."/>
            <person name="Okereke N.R."/>
            <person name="Kolade O."/>
            <person name="Nnabue I."/>
            <person name="Nwadili C.O."/>
            <person name="Hribova E."/>
            <person name="Parker M."/>
            <person name="Nwogha J."/>
            <person name="Shu S."/>
            <person name="Carlson J."/>
            <person name="Kariba R."/>
            <person name="Muthemba S."/>
            <person name="Knop K."/>
            <person name="Barton G.J."/>
            <person name="Sherwood A.V."/>
            <person name="Lopez-Montes A."/>
            <person name="Asiedu R."/>
            <person name="Jamnadass R."/>
            <person name="Muchugi A."/>
            <person name="Goodstein D."/>
            <person name="Egesi C.N."/>
            <person name="Featherston J."/>
            <person name="Asfaw A."/>
            <person name="Simpson G.G."/>
            <person name="Dolezel J."/>
            <person name="Hendre P.S."/>
            <person name="Van Deynze A."/>
            <person name="Kumar P.L."/>
            <person name="Obidiegwu J.E."/>
            <person name="Bhattacharjee R."/>
            <person name="Rokhsar D.S."/>
        </authorList>
    </citation>
    <scope>NUCLEOTIDE SEQUENCE [LARGE SCALE GENOMIC DNA]</scope>
    <source>
        <strain evidence="2">cv. TDa95/00328</strain>
    </source>
</reference>
<evidence type="ECO:0000313" key="1">
    <source>
        <dbReference type="EMBL" id="KAH7690139.1"/>
    </source>
</evidence>
<proteinExistence type="predicted"/>
<sequence>MLLLLFLCLDPFHWKFPRSSPRQARSPPRRSPPSQRHSRSPVRKPFRTRDLAREVNHRTYDPTNWEVKQGNQKSRAANCQDQRCICFKSSSHEKAG</sequence>
<dbReference type="EMBL" id="CM037012">
    <property type="protein sequence ID" value="KAH7690139.1"/>
    <property type="molecule type" value="Genomic_DNA"/>
</dbReference>
<name>A0ACB7WPP3_DIOAL</name>
<organism evidence="1 2">
    <name type="scientific">Dioscorea alata</name>
    <name type="common">Purple yam</name>
    <dbReference type="NCBI Taxonomy" id="55571"/>
    <lineage>
        <taxon>Eukaryota</taxon>
        <taxon>Viridiplantae</taxon>
        <taxon>Streptophyta</taxon>
        <taxon>Embryophyta</taxon>
        <taxon>Tracheophyta</taxon>
        <taxon>Spermatophyta</taxon>
        <taxon>Magnoliopsida</taxon>
        <taxon>Liliopsida</taxon>
        <taxon>Dioscoreales</taxon>
        <taxon>Dioscoreaceae</taxon>
        <taxon>Dioscorea</taxon>
    </lineage>
</organism>
<accession>A0ACB7WPP3</accession>
<evidence type="ECO:0000313" key="2">
    <source>
        <dbReference type="Proteomes" id="UP000827976"/>
    </source>
</evidence>